<dbReference type="Pfam" id="PF00696">
    <property type="entry name" value="AA_kinase"/>
    <property type="match status" value="1"/>
</dbReference>
<dbReference type="InterPro" id="IPR036393">
    <property type="entry name" value="AceGlu_kinase-like_sf"/>
</dbReference>
<comment type="similarity">
    <text evidence="1">Belongs to the carbamate kinase family.</text>
</comment>
<evidence type="ECO:0000313" key="5">
    <source>
        <dbReference type="EMBL" id="EFC35822.1"/>
    </source>
</evidence>
<dbReference type="KEGG" id="ngr:NAEGRDRAFT_54727"/>
<evidence type="ECO:0000256" key="2">
    <source>
        <dbReference type="ARBA" id="ARBA00022679"/>
    </source>
</evidence>
<gene>
    <name evidence="5" type="ORF">NAEGRDRAFT_54727</name>
</gene>
<proteinExistence type="inferred from homology"/>
<accession>D2W530</accession>
<dbReference type="InParanoid" id="D2W530"/>
<dbReference type="GO" id="GO:0005829">
    <property type="term" value="C:cytosol"/>
    <property type="evidence" value="ECO:0007669"/>
    <property type="project" value="TreeGrafter"/>
</dbReference>
<keyword evidence="2" id="KW-0808">Transferase</keyword>
<dbReference type="GeneID" id="8860604"/>
<dbReference type="PRINTS" id="PR01469">
    <property type="entry name" value="CARBMTKINASE"/>
</dbReference>
<dbReference type="SUPFAM" id="SSF53633">
    <property type="entry name" value="Carbamate kinase-like"/>
    <property type="match status" value="1"/>
</dbReference>
<dbReference type="InterPro" id="IPR003964">
    <property type="entry name" value="Carb_kinase"/>
</dbReference>
<dbReference type="OrthoDB" id="36544at2759"/>
<dbReference type="AlphaFoldDB" id="D2W530"/>
<dbReference type="InterPro" id="IPR001048">
    <property type="entry name" value="Asp/Glu/Uridylate_kinase"/>
</dbReference>
<evidence type="ECO:0000313" key="6">
    <source>
        <dbReference type="Proteomes" id="UP000006671"/>
    </source>
</evidence>
<reference evidence="5 6" key="1">
    <citation type="journal article" date="2010" name="Cell">
        <title>The genome of Naegleria gruberi illuminates early eukaryotic versatility.</title>
        <authorList>
            <person name="Fritz-Laylin L.K."/>
            <person name="Prochnik S.E."/>
            <person name="Ginger M.L."/>
            <person name="Dacks J.B."/>
            <person name="Carpenter M.L."/>
            <person name="Field M.C."/>
            <person name="Kuo A."/>
            <person name="Paredez A."/>
            <person name="Chapman J."/>
            <person name="Pham J."/>
            <person name="Shu S."/>
            <person name="Neupane R."/>
            <person name="Cipriano M."/>
            <person name="Mancuso J."/>
            <person name="Tu H."/>
            <person name="Salamov A."/>
            <person name="Lindquist E."/>
            <person name="Shapiro H."/>
            <person name="Lucas S."/>
            <person name="Grigoriev I.V."/>
            <person name="Cande W.Z."/>
            <person name="Fulton C."/>
            <person name="Rokhsar D.S."/>
            <person name="Dawson S.C."/>
        </authorList>
    </citation>
    <scope>NUCLEOTIDE SEQUENCE [LARGE SCALE GENOMIC DNA]</scope>
    <source>
        <strain evidence="5 6">NEG-M</strain>
    </source>
</reference>
<sequence>YESSKKDKQMMTFHKFDEGYRRVVPSPTPIDIIELDTIKTLFNEGHLVICNGGGGIPVVKSRDEVGGDEKAMIGKKQAQRKNHLMGIEAVIDKDRSSSLLAQKLTVDYFIILTKVDHVYLNYSSKKEEKKPITSMDVETARQYITEGCFEEGTMLPKIESATEFVTKTGKPALITSLDNFIRETSKQGDVNNEIKLRHIEGTWIVP</sequence>
<dbReference type="EMBL" id="GG739011">
    <property type="protein sequence ID" value="EFC35822.1"/>
    <property type="molecule type" value="Genomic_DNA"/>
</dbReference>
<feature type="domain" description="Aspartate/glutamate/uridylate kinase" evidence="4">
    <location>
        <begin position="20"/>
        <end position="176"/>
    </location>
</feature>
<keyword evidence="6" id="KW-1185">Reference proteome</keyword>
<evidence type="ECO:0000256" key="1">
    <source>
        <dbReference type="ARBA" id="ARBA00011066"/>
    </source>
</evidence>
<dbReference type="OMA" id="HIEGTWI"/>
<evidence type="ECO:0000256" key="3">
    <source>
        <dbReference type="ARBA" id="ARBA00022777"/>
    </source>
</evidence>
<keyword evidence="3" id="KW-0418">Kinase</keyword>
<dbReference type="PANTHER" id="PTHR30409">
    <property type="entry name" value="CARBAMATE KINASE"/>
    <property type="match status" value="1"/>
</dbReference>
<dbReference type="PANTHER" id="PTHR30409:SF1">
    <property type="entry name" value="CARBAMATE KINASE-RELATED"/>
    <property type="match status" value="1"/>
</dbReference>
<dbReference type="RefSeq" id="XP_002668566.1">
    <property type="nucleotide sequence ID" value="XM_002668520.1"/>
</dbReference>
<dbReference type="Gene3D" id="3.40.1160.10">
    <property type="entry name" value="Acetylglutamate kinase-like"/>
    <property type="match status" value="1"/>
</dbReference>
<dbReference type="GO" id="GO:0019546">
    <property type="term" value="P:L-arginine deiminase pathway"/>
    <property type="evidence" value="ECO:0007669"/>
    <property type="project" value="TreeGrafter"/>
</dbReference>
<name>D2W530_NAEGR</name>
<dbReference type="VEuPathDB" id="AmoebaDB:NAEGRDRAFT_54727"/>
<dbReference type="STRING" id="5762.D2W530"/>
<feature type="non-terminal residue" evidence="5">
    <location>
        <position position="1"/>
    </location>
</feature>
<dbReference type="Proteomes" id="UP000006671">
    <property type="component" value="Unassembled WGS sequence"/>
</dbReference>
<dbReference type="GO" id="GO:0008804">
    <property type="term" value="F:carbamate kinase activity"/>
    <property type="evidence" value="ECO:0007669"/>
    <property type="project" value="InterPro"/>
</dbReference>
<dbReference type="eggNOG" id="ENOG502S00U">
    <property type="taxonomic scope" value="Eukaryota"/>
</dbReference>
<evidence type="ECO:0000259" key="4">
    <source>
        <dbReference type="Pfam" id="PF00696"/>
    </source>
</evidence>
<organism evidence="6">
    <name type="scientific">Naegleria gruberi</name>
    <name type="common">Amoeba</name>
    <dbReference type="NCBI Taxonomy" id="5762"/>
    <lineage>
        <taxon>Eukaryota</taxon>
        <taxon>Discoba</taxon>
        <taxon>Heterolobosea</taxon>
        <taxon>Tetramitia</taxon>
        <taxon>Eutetramitia</taxon>
        <taxon>Vahlkampfiidae</taxon>
        <taxon>Naegleria</taxon>
    </lineage>
</organism>
<protein>
    <submittedName>
        <fullName evidence="5">Predicted protein</fullName>
    </submittedName>
</protein>